<evidence type="ECO:0000256" key="1">
    <source>
        <dbReference type="ARBA" id="ARBA00022670"/>
    </source>
</evidence>
<feature type="domain" description="Peptidase S9 prolyl oligopeptidase catalytic" evidence="4">
    <location>
        <begin position="482"/>
        <end position="685"/>
    </location>
</feature>
<evidence type="ECO:0000313" key="6">
    <source>
        <dbReference type="EMBL" id="EFV12730.1"/>
    </source>
</evidence>
<reference evidence="6 7" key="1">
    <citation type="journal article" date="2011" name="Stand. Genomic Sci.">
        <title>High quality draft genome sequence of Segniliparus rugosus CDC 945(T)= (ATCC BAA-974(T)).</title>
        <authorList>
            <person name="Earl A.M."/>
            <person name="Desjardins C.A."/>
            <person name="Fitzgerald M.G."/>
            <person name="Arachchi H.M."/>
            <person name="Zeng Q."/>
            <person name="Mehta T."/>
            <person name="Griggs A."/>
            <person name="Birren B.W."/>
            <person name="Toney N.C."/>
            <person name="Carr J."/>
            <person name="Posey J."/>
            <person name="Butler W.R."/>
        </authorList>
    </citation>
    <scope>NUCLEOTIDE SEQUENCE [LARGE SCALE GENOMIC DNA]</scope>
    <source>
        <strain evidence="7">ATCC BAA-974 / DSM 45345 / CCUG 50838 / CIP 108380 / JCM 13579 / CDC 945</strain>
    </source>
</reference>
<keyword evidence="7" id="KW-1185">Reference proteome</keyword>
<dbReference type="AlphaFoldDB" id="E5XSE9"/>
<dbReference type="PANTHER" id="PTHR42881:SF13">
    <property type="entry name" value="PROLYL ENDOPEPTIDASE"/>
    <property type="match status" value="1"/>
</dbReference>
<dbReference type="Pfam" id="PF02897">
    <property type="entry name" value="Peptidase_S9_N"/>
    <property type="match status" value="1"/>
</dbReference>
<keyword evidence="3" id="KW-0720">Serine protease</keyword>
<dbReference type="Proteomes" id="UP000004816">
    <property type="component" value="Unassembled WGS sequence"/>
</dbReference>
<evidence type="ECO:0000256" key="3">
    <source>
        <dbReference type="ARBA" id="ARBA00022825"/>
    </source>
</evidence>
<dbReference type="PRINTS" id="PR00862">
    <property type="entry name" value="PROLIGOPTASE"/>
</dbReference>
<dbReference type="InterPro" id="IPR001375">
    <property type="entry name" value="Peptidase_S9_cat"/>
</dbReference>
<feature type="domain" description="Peptidase S9A N-terminal" evidence="5">
    <location>
        <begin position="16"/>
        <end position="235"/>
    </location>
</feature>
<dbReference type="SUPFAM" id="SSF50993">
    <property type="entry name" value="Peptidase/esterase 'gauge' domain"/>
    <property type="match status" value="1"/>
</dbReference>
<dbReference type="eggNOG" id="COG1505">
    <property type="taxonomic scope" value="Bacteria"/>
</dbReference>
<sequence>MTRDQQSPANERLAHPEDPFLWLEEVSGDQALAWVAERNATAVAELGGAQFDVLRGKILAALDSDERIPYPARRGEWLYNFWRDESHPKGLWRRTAPESYLTEEPEWDVVLDLDALAEAEGENWVWGGAKVLYPDRDLALITLSRGGSDAAVVREFDITRRTFVQGGFELPEGKNFVSWAYRDALLVGADFGPDGDGASTLTASGYPRTVRRWERGQALAEAPTVFAGEPQDVLVHAWADRTQGFEREFVAQMLDFHHKVQYEILRDELVEIPVPRDADSVVHEDWLFVRPRSPWTLGGATHPEGSLLVFDYEQLKKGEAEPRVLFTPDGSTSLTSFGFTLSYLVLETLKDVRSELRLYSLGDWEPAELPGAPQFAEISVLTTDPDEDDDLYLTATSFTTPTSLLVGSPESGLAVAKQSPAFWNADGVEVRQRFAVSSDGTKIPYFLVGKHLDEPRPTIQYGYGGFEHSMTPVYNSALGLGWLERGGTYALANIRGGGEYGPAWHTSVLRENRHLAFADFASVASDLVANGVCARDQLGAVGGSNGGLLMGVMATRYPDRFGAIVCQVPLADMLRYHLLLAGASWVAEYGDPEVPADRAFLAAYSPYQNVPGPEVRTPPILITTSTKDDRVHPGHARKLAARFEELGHPVLYYENVEGGHGMAADNKQTAFMSALSYQFLATRLGLHN</sequence>
<dbReference type="STRING" id="679197.HMPREF9336_02421"/>
<keyword evidence="1" id="KW-0645">Protease</keyword>
<proteinExistence type="predicted"/>
<evidence type="ECO:0008006" key="8">
    <source>
        <dbReference type="Google" id="ProtNLM"/>
    </source>
</evidence>
<dbReference type="InterPro" id="IPR002470">
    <property type="entry name" value="Peptidase_S9A"/>
</dbReference>
<evidence type="ECO:0000259" key="5">
    <source>
        <dbReference type="Pfam" id="PF02897"/>
    </source>
</evidence>
<gene>
    <name evidence="6" type="ORF">HMPREF9336_02421</name>
</gene>
<protein>
    <recommendedName>
        <fullName evidence="8">Prolyl oligopeptidase</fullName>
    </recommendedName>
</protein>
<dbReference type="HOGENOM" id="CLU_011290_4_0_11"/>
<keyword evidence="2" id="KW-0378">Hydrolase</keyword>
<accession>E5XSE9</accession>
<dbReference type="SUPFAM" id="SSF53474">
    <property type="entry name" value="alpha/beta-Hydrolases"/>
    <property type="match status" value="1"/>
</dbReference>
<dbReference type="Gene3D" id="3.40.50.1820">
    <property type="entry name" value="alpha/beta hydrolase"/>
    <property type="match status" value="1"/>
</dbReference>
<dbReference type="RefSeq" id="WP_007470726.1">
    <property type="nucleotide sequence ID" value="NZ_KI391953.1"/>
</dbReference>
<dbReference type="OrthoDB" id="9801421at2"/>
<dbReference type="GO" id="GO:0005829">
    <property type="term" value="C:cytosol"/>
    <property type="evidence" value="ECO:0007669"/>
    <property type="project" value="TreeGrafter"/>
</dbReference>
<name>E5XSE9_SEGRC</name>
<dbReference type="Pfam" id="PF00326">
    <property type="entry name" value="Peptidase_S9"/>
    <property type="match status" value="1"/>
</dbReference>
<evidence type="ECO:0000313" key="7">
    <source>
        <dbReference type="Proteomes" id="UP000004816"/>
    </source>
</evidence>
<evidence type="ECO:0000256" key="2">
    <source>
        <dbReference type="ARBA" id="ARBA00022801"/>
    </source>
</evidence>
<dbReference type="InterPro" id="IPR029058">
    <property type="entry name" value="AB_hydrolase_fold"/>
</dbReference>
<dbReference type="PANTHER" id="PTHR42881">
    <property type="entry name" value="PROLYL ENDOPEPTIDASE"/>
    <property type="match status" value="1"/>
</dbReference>
<dbReference type="InterPro" id="IPR023302">
    <property type="entry name" value="Pept_S9A_N"/>
</dbReference>
<dbReference type="Gene3D" id="2.130.10.120">
    <property type="entry name" value="Prolyl oligopeptidase, N-terminal domain"/>
    <property type="match status" value="1"/>
</dbReference>
<dbReference type="GO" id="GO:0070012">
    <property type="term" value="F:oligopeptidase activity"/>
    <property type="evidence" value="ECO:0007669"/>
    <property type="project" value="TreeGrafter"/>
</dbReference>
<dbReference type="EMBL" id="ACZI02000002">
    <property type="protein sequence ID" value="EFV12730.1"/>
    <property type="molecule type" value="Genomic_DNA"/>
</dbReference>
<comment type="caution">
    <text evidence="6">The sequence shown here is derived from an EMBL/GenBank/DDBJ whole genome shotgun (WGS) entry which is preliminary data.</text>
</comment>
<organism evidence="6 7">
    <name type="scientific">Segniliparus rugosus (strain ATCC BAA-974 / DSM 45345 / CCUG 50838 / CIP 108380 / JCM 13579 / CDC 945)</name>
    <dbReference type="NCBI Taxonomy" id="679197"/>
    <lineage>
        <taxon>Bacteria</taxon>
        <taxon>Bacillati</taxon>
        <taxon>Actinomycetota</taxon>
        <taxon>Actinomycetes</taxon>
        <taxon>Mycobacteriales</taxon>
        <taxon>Segniliparaceae</taxon>
        <taxon>Segniliparus</taxon>
    </lineage>
</organism>
<dbReference type="InterPro" id="IPR051167">
    <property type="entry name" value="Prolyl_oligopep/macrocyclase"/>
</dbReference>
<dbReference type="GO" id="GO:0004252">
    <property type="term" value="F:serine-type endopeptidase activity"/>
    <property type="evidence" value="ECO:0007669"/>
    <property type="project" value="InterPro"/>
</dbReference>
<dbReference type="GO" id="GO:0006508">
    <property type="term" value="P:proteolysis"/>
    <property type="evidence" value="ECO:0007669"/>
    <property type="project" value="UniProtKB-KW"/>
</dbReference>
<evidence type="ECO:0000259" key="4">
    <source>
        <dbReference type="Pfam" id="PF00326"/>
    </source>
</evidence>